<organism evidence="1">
    <name type="scientific">Candidatus Aciduliprofundum boonei</name>
    <dbReference type="NCBI Taxonomy" id="379547"/>
    <lineage>
        <taxon>Archaea</taxon>
        <taxon>Methanobacteriati</taxon>
        <taxon>Thermoplasmatota</taxon>
        <taxon>DHVE2 group</taxon>
        <taxon>Candidatus Aciduliprofundum</taxon>
    </lineage>
</organism>
<name>A0A7J3T9Z9_9ARCH</name>
<feature type="non-terminal residue" evidence="1">
    <location>
        <position position="319"/>
    </location>
</feature>
<dbReference type="Proteomes" id="UP000886130">
    <property type="component" value="Unassembled WGS sequence"/>
</dbReference>
<sequence length="319" mass="38145">MEEDAYTYPINSITPFVRDELIFYDAYAKFREILGDKLNIRLVSPLPADKLKKTYEFGILTPEDYRKELNNFLKELFEKNLLKIEKKRRYYCDRCERAYLPSEVHWVKEKVKMNVARIRIGKKLYFLDFIEENEEPLGIVINKNDNLLAIVIDKDIWVAPERLKNVLIEKLEVPERRIRKWRPDELLREEYKLQSFVILKNEETHFITDKNREDFLFSSVIPSYTIIYSLEKENKVPKCPNCKLNLREVNIPFVFIEKDDIKMAISSEEGEYRIPFLYCEHCGHTEIGDKIKECPICENIMSMPFFLDEKILFVVPYIV</sequence>
<gene>
    <name evidence="1" type="ORF">ENL31_01395</name>
</gene>
<protein>
    <submittedName>
        <fullName evidence="1">Uncharacterized protein</fullName>
    </submittedName>
</protein>
<dbReference type="EMBL" id="DRTM01000102">
    <property type="protein sequence ID" value="HHE75767.1"/>
    <property type="molecule type" value="Genomic_DNA"/>
</dbReference>
<dbReference type="SUPFAM" id="SSF52374">
    <property type="entry name" value="Nucleotidylyl transferase"/>
    <property type="match status" value="1"/>
</dbReference>
<proteinExistence type="predicted"/>
<dbReference type="AlphaFoldDB" id="A0A7J3T9Z9"/>
<comment type="caution">
    <text evidence="1">The sequence shown here is derived from an EMBL/GenBank/DDBJ whole genome shotgun (WGS) entry which is preliminary data.</text>
</comment>
<evidence type="ECO:0000313" key="1">
    <source>
        <dbReference type="EMBL" id="HHE75767.1"/>
    </source>
</evidence>
<accession>A0A7J3T9Z9</accession>
<reference evidence="1" key="1">
    <citation type="journal article" date="2020" name="mSystems">
        <title>Genome- and Community-Level Interaction Insights into Carbon Utilization and Element Cycling Functions of Hydrothermarchaeota in Hydrothermal Sediment.</title>
        <authorList>
            <person name="Zhou Z."/>
            <person name="Liu Y."/>
            <person name="Xu W."/>
            <person name="Pan J."/>
            <person name="Luo Z.H."/>
            <person name="Li M."/>
        </authorList>
    </citation>
    <scope>NUCLEOTIDE SEQUENCE [LARGE SCALE GENOMIC DNA]</scope>
    <source>
        <strain evidence="1">HyVt-85</strain>
    </source>
</reference>